<evidence type="ECO:0000313" key="7">
    <source>
        <dbReference type="Proteomes" id="UP000036700"/>
    </source>
</evidence>
<dbReference type="Pfam" id="PF00126">
    <property type="entry name" value="HTH_1"/>
    <property type="match status" value="1"/>
</dbReference>
<dbReference type="CDD" id="cd08414">
    <property type="entry name" value="PBP2_LTTR_aromatics_like"/>
    <property type="match status" value="1"/>
</dbReference>
<dbReference type="InterPro" id="IPR036390">
    <property type="entry name" value="WH_DNA-bd_sf"/>
</dbReference>
<dbReference type="STRING" id="445709.ABW99_14255"/>
<protein>
    <submittedName>
        <fullName evidence="6">Transcriptional regulator</fullName>
    </submittedName>
</protein>
<dbReference type="GO" id="GO:0003677">
    <property type="term" value="F:DNA binding"/>
    <property type="evidence" value="ECO:0007669"/>
    <property type="project" value="UniProtKB-KW"/>
</dbReference>
<evidence type="ECO:0000259" key="5">
    <source>
        <dbReference type="PROSITE" id="PS50931"/>
    </source>
</evidence>
<dbReference type="Pfam" id="PF03466">
    <property type="entry name" value="LysR_substrate"/>
    <property type="match status" value="1"/>
</dbReference>
<keyword evidence="4" id="KW-0804">Transcription</keyword>
<dbReference type="AlphaFoldDB" id="A0A0G3EQ41"/>
<dbReference type="InterPro" id="IPR000847">
    <property type="entry name" value="LysR_HTH_N"/>
</dbReference>
<evidence type="ECO:0000256" key="4">
    <source>
        <dbReference type="ARBA" id="ARBA00023163"/>
    </source>
</evidence>
<proteinExistence type="inferred from homology"/>
<accession>A0A0G3EQ41</accession>
<name>A0A0G3EQ41_9BURK</name>
<sequence>MNNRIDLRQFRYFLAVAETLNFGRAAERLHLSQPPLSRQIQQLEEALGVALFTRAKTGVALTEAGRVFLPEARRTLAQADKAVAAVQAMRGRAAARLVVGHTTVFDPSAFTDIFDAFGRRFPQWPLIVKSRHSIGLVKEIRNGTMDAALIGLHTEAPGLKIESVRQEPLAVALPAHHRLARKRSIGLRELEGDPFFWFERRLNPGFYDYCQAYFDRIGFAPTVVPEPPDHHVLLGLIAAGQGLALVPASLRSIKRNGVAFRALKEGDELSMGVALVYAEGHSSEALDAFIGCVRAQASRR</sequence>
<dbReference type="PRINTS" id="PR00039">
    <property type="entry name" value="HTHLYSR"/>
</dbReference>
<dbReference type="InterPro" id="IPR005119">
    <property type="entry name" value="LysR_subst-bd"/>
</dbReference>
<feature type="domain" description="HTH lysR-type" evidence="5">
    <location>
        <begin position="5"/>
        <end position="62"/>
    </location>
</feature>
<dbReference type="KEGG" id="ptx:ABW99_14255"/>
<organism evidence="6 7">
    <name type="scientific">Pandoraea thiooxydans</name>
    <dbReference type="NCBI Taxonomy" id="445709"/>
    <lineage>
        <taxon>Bacteria</taxon>
        <taxon>Pseudomonadati</taxon>
        <taxon>Pseudomonadota</taxon>
        <taxon>Betaproteobacteria</taxon>
        <taxon>Burkholderiales</taxon>
        <taxon>Burkholderiaceae</taxon>
        <taxon>Pandoraea</taxon>
    </lineage>
</organism>
<dbReference type="Gene3D" id="1.10.10.10">
    <property type="entry name" value="Winged helix-like DNA-binding domain superfamily/Winged helix DNA-binding domain"/>
    <property type="match status" value="1"/>
</dbReference>
<dbReference type="GO" id="GO:0032993">
    <property type="term" value="C:protein-DNA complex"/>
    <property type="evidence" value="ECO:0007669"/>
    <property type="project" value="TreeGrafter"/>
</dbReference>
<gene>
    <name evidence="6" type="ORF">ABW99_14255</name>
</gene>
<reference evidence="7" key="1">
    <citation type="submission" date="2015-06" db="EMBL/GenBank/DDBJ databases">
        <authorList>
            <person name="Lim Y.L."/>
            <person name="Ee R."/>
            <person name="Yong D."/>
            <person name="How K.Y."/>
            <person name="Yin W.F."/>
            <person name="Chan K.G."/>
        </authorList>
    </citation>
    <scope>NUCLEOTIDE SEQUENCE [LARGE SCALE GENOMIC DNA]</scope>
    <source>
        <strain evidence="7">DSM 25325</strain>
    </source>
</reference>
<dbReference type="Proteomes" id="UP000036700">
    <property type="component" value="Chromosome"/>
</dbReference>
<dbReference type="PATRIC" id="fig|445709.3.peg.3022"/>
<dbReference type="SUPFAM" id="SSF46785">
    <property type="entry name" value="Winged helix' DNA-binding domain"/>
    <property type="match status" value="1"/>
</dbReference>
<keyword evidence="2" id="KW-0805">Transcription regulation</keyword>
<dbReference type="InterPro" id="IPR036388">
    <property type="entry name" value="WH-like_DNA-bd_sf"/>
</dbReference>
<evidence type="ECO:0000256" key="3">
    <source>
        <dbReference type="ARBA" id="ARBA00023125"/>
    </source>
</evidence>
<dbReference type="EMBL" id="CP011568">
    <property type="protein sequence ID" value="AKJ69198.1"/>
    <property type="molecule type" value="Genomic_DNA"/>
</dbReference>
<comment type="similarity">
    <text evidence="1">Belongs to the LysR transcriptional regulatory family.</text>
</comment>
<dbReference type="RefSeq" id="WP_047215095.1">
    <property type="nucleotide sequence ID" value="NZ_CP011568.3"/>
</dbReference>
<evidence type="ECO:0000256" key="2">
    <source>
        <dbReference type="ARBA" id="ARBA00023015"/>
    </source>
</evidence>
<dbReference type="PROSITE" id="PS50931">
    <property type="entry name" value="HTH_LYSR"/>
    <property type="match status" value="1"/>
</dbReference>
<dbReference type="PANTHER" id="PTHR30346:SF17">
    <property type="entry name" value="LYSR FAMILY TRANSCRIPTIONAL REGULATOR"/>
    <property type="match status" value="1"/>
</dbReference>
<evidence type="ECO:0000313" key="6">
    <source>
        <dbReference type="EMBL" id="AKJ69198.1"/>
    </source>
</evidence>
<dbReference type="FunFam" id="1.10.10.10:FF:000001">
    <property type="entry name" value="LysR family transcriptional regulator"/>
    <property type="match status" value="1"/>
</dbReference>
<dbReference type="PANTHER" id="PTHR30346">
    <property type="entry name" value="TRANSCRIPTIONAL DUAL REGULATOR HCAR-RELATED"/>
    <property type="match status" value="1"/>
</dbReference>
<dbReference type="Gene3D" id="3.40.190.10">
    <property type="entry name" value="Periplasmic binding protein-like II"/>
    <property type="match status" value="2"/>
</dbReference>
<dbReference type="OrthoDB" id="8807047at2"/>
<keyword evidence="3" id="KW-0238">DNA-binding</keyword>
<dbReference type="GO" id="GO:0003700">
    <property type="term" value="F:DNA-binding transcription factor activity"/>
    <property type="evidence" value="ECO:0007669"/>
    <property type="project" value="InterPro"/>
</dbReference>
<keyword evidence="7" id="KW-1185">Reference proteome</keyword>
<evidence type="ECO:0000256" key="1">
    <source>
        <dbReference type="ARBA" id="ARBA00009437"/>
    </source>
</evidence>
<dbReference type="SUPFAM" id="SSF53850">
    <property type="entry name" value="Periplasmic binding protein-like II"/>
    <property type="match status" value="1"/>
</dbReference>